<dbReference type="EMBL" id="JAHRIN010037328">
    <property type="protein sequence ID" value="MEQ2204734.1"/>
    <property type="molecule type" value="Genomic_DNA"/>
</dbReference>
<evidence type="ECO:0000313" key="2">
    <source>
        <dbReference type="Proteomes" id="UP001434883"/>
    </source>
</evidence>
<reference evidence="1 2" key="1">
    <citation type="submission" date="2021-06" db="EMBL/GenBank/DDBJ databases">
        <authorList>
            <person name="Palmer J.M."/>
        </authorList>
    </citation>
    <scope>NUCLEOTIDE SEQUENCE [LARGE SCALE GENOMIC DNA]</scope>
    <source>
        <strain evidence="1 2">XC_2019</strain>
        <tissue evidence="1">Muscle</tissue>
    </source>
</reference>
<organism evidence="1 2">
    <name type="scientific">Xenoophorus captivus</name>
    <dbReference type="NCBI Taxonomy" id="1517983"/>
    <lineage>
        <taxon>Eukaryota</taxon>
        <taxon>Metazoa</taxon>
        <taxon>Chordata</taxon>
        <taxon>Craniata</taxon>
        <taxon>Vertebrata</taxon>
        <taxon>Euteleostomi</taxon>
        <taxon>Actinopterygii</taxon>
        <taxon>Neopterygii</taxon>
        <taxon>Teleostei</taxon>
        <taxon>Neoteleostei</taxon>
        <taxon>Acanthomorphata</taxon>
        <taxon>Ovalentaria</taxon>
        <taxon>Atherinomorphae</taxon>
        <taxon>Cyprinodontiformes</taxon>
        <taxon>Goodeidae</taxon>
        <taxon>Xenoophorus</taxon>
    </lineage>
</organism>
<evidence type="ECO:0000313" key="1">
    <source>
        <dbReference type="EMBL" id="MEQ2204734.1"/>
    </source>
</evidence>
<keyword evidence="2" id="KW-1185">Reference proteome</keyword>
<name>A0ABV0R9Q7_9TELE</name>
<dbReference type="Proteomes" id="UP001434883">
    <property type="component" value="Unassembled WGS sequence"/>
</dbReference>
<gene>
    <name evidence="1" type="ORF">XENOCAPTIV_017814</name>
</gene>
<sequence>MEMGKFQSEMVKITLVTQTLDEEFHHLGEPGEELVLLTIKRSHFRMFGPLSGYLQDAYLWRRPEARTCCRGYTSNLIWEPFQILQELERELGRWVNRQTDGRMDVSVCCVTFGSREGSPSSASLSPVSLIK</sequence>
<comment type="caution">
    <text evidence="1">The sequence shown here is derived from an EMBL/GenBank/DDBJ whole genome shotgun (WGS) entry which is preliminary data.</text>
</comment>
<protein>
    <submittedName>
        <fullName evidence="1">Uncharacterized protein</fullName>
    </submittedName>
</protein>
<proteinExistence type="predicted"/>
<accession>A0ABV0R9Q7</accession>